<dbReference type="AlphaFoldDB" id="A0A0G0FGM5"/>
<keyword evidence="5 11" id="KW-0547">Nucleotide-binding</keyword>
<evidence type="ECO:0000256" key="9">
    <source>
        <dbReference type="ARBA" id="ARBA00023146"/>
    </source>
</evidence>
<dbReference type="GO" id="GO:0006432">
    <property type="term" value="P:phenylalanyl-tRNA aminoacylation"/>
    <property type="evidence" value="ECO:0007669"/>
    <property type="project" value="UniProtKB-UniRule"/>
</dbReference>
<dbReference type="SUPFAM" id="SSF56037">
    <property type="entry name" value="PheT/TilS domain"/>
    <property type="match status" value="1"/>
</dbReference>
<evidence type="ECO:0000313" key="15">
    <source>
        <dbReference type="Proteomes" id="UP000034508"/>
    </source>
</evidence>
<keyword evidence="6 11" id="KW-0067">ATP-binding</keyword>
<dbReference type="EC" id="6.1.1.20" evidence="11"/>
<dbReference type="Gene3D" id="3.30.56.10">
    <property type="match status" value="2"/>
</dbReference>
<evidence type="ECO:0000256" key="11">
    <source>
        <dbReference type="HAMAP-Rule" id="MF_00283"/>
    </source>
</evidence>
<comment type="catalytic activity">
    <reaction evidence="10 11">
        <text>tRNA(Phe) + L-phenylalanine + ATP = L-phenylalanyl-tRNA(Phe) + AMP + diphosphate + H(+)</text>
        <dbReference type="Rhea" id="RHEA:19413"/>
        <dbReference type="Rhea" id="RHEA-COMP:9668"/>
        <dbReference type="Rhea" id="RHEA-COMP:9699"/>
        <dbReference type="ChEBI" id="CHEBI:15378"/>
        <dbReference type="ChEBI" id="CHEBI:30616"/>
        <dbReference type="ChEBI" id="CHEBI:33019"/>
        <dbReference type="ChEBI" id="CHEBI:58095"/>
        <dbReference type="ChEBI" id="CHEBI:78442"/>
        <dbReference type="ChEBI" id="CHEBI:78531"/>
        <dbReference type="ChEBI" id="CHEBI:456215"/>
        <dbReference type="EC" id="6.1.1.20"/>
    </reaction>
</comment>
<comment type="caution">
    <text evidence="14">The sequence shown here is derived from an EMBL/GenBank/DDBJ whole genome shotgun (WGS) entry which is preliminary data.</text>
</comment>
<dbReference type="PANTHER" id="PTHR10947:SF0">
    <property type="entry name" value="PHENYLALANINE--TRNA LIGASE BETA SUBUNIT"/>
    <property type="match status" value="1"/>
</dbReference>
<dbReference type="PATRIC" id="fig|1618331.3.peg.523"/>
<dbReference type="InterPro" id="IPR009061">
    <property type="entry name" value="DNA-bd_dom_put_sf"/>
</dbReference>
<evidence type="ECO:0000256" key="5">
    <source>
        <dbReference type="ARBA" id="ARBA00022741"/>
    </source>
</evidence>
<evidence type="ECO:0000259" key="12">
    <source>
        <dbReference type="PROSITE" id="PS51447"/>
    </source>
</evidence>
<dbReference type="NCBIfam" id="TIGR00472">
    <property type="entry name" value="pheT_bact"/>
    <property type="match status" value="1"/>
</dbReference>
<evidence type="ECO:0000256" key="1">
    <source>
        <dbReference type="ARBA" id="ARBA00008653"/>
    </source>
</evidence>
<dbReference type="GO" id="GO:0009328">
    <property type="term" value="C:phenylalanine-tRNA ligase complex"/>
    <property type="evidence" value="ECO:0007669"/>
    <property type="project" value="TreeGrafter"/>
</dbReference>
<sequence>MKISYNWLKDYVEIEKSPEQLANDLSSFGFTVESLEKIGDDFVLDLEINPNRGDCLSILGIAREVAALYDKKIKSQIGLLKANLKINEDYLDKNVKVTISDSKICPRFTARIIDNITIKPSPEWLQKRLTAYGFRPINNIVDITNYVMVAMGQPLHAFDWSKIQDGQMNIHTTYEGEELITLDGKNHKLPKDTIVISDEKKIYDLAGIMGGFSTEVDSKTKTIVLQSAIFNPVLIRRSSKKLAHTTDASYRYERGVDYNNTIFGADLASSLIKESCPEVKIGKLIDIKSEDIKEQNIVTTQDNINILLGTNITSLNIKDYLERLNFKTSNIDDKLTVTVPSFRVFDVKIWQDLAEEIARIYGYDKIDSNLLSQIKLAPINKNWQERMLVKDELASIGFSEIYSPSLIRKNQIEITGFSITMCQEITNPISVEMQYLRPSLMPTLLSAISKNPWAPEIAIFEVGKVFYSGKESWQVGLAVTNNLDQMLKKTQEKLSLKKEIIDIDQKILDFYKIRRKIKMIIFEIMDVNITEGDITQKISQNQYSEISKYPPTVRDLAFIVSDNIKADTVSDVIRHIDDKILMVELFDEFKSDKFGENKKNLAFHIWLQDLKGPVLDDETNTIFENIIKIIEEKFQAKLRS</sequence>
<dbReference type="PROSITE" id="PS51483">
    <property type="entry name" value="B5"/>
    <property type="match status" value="1"/>
</dbReference>
<comment type="similarity">
    <text evidence="1 11">Belongs to the phenylalanyl-tRNA synthetase beta subunit family. Type 1 subfamily.</text>
</comment>
<dbReference type="Gene3D" id="3.30.930.10">
    <property type="entry name" value="Bira Bifunctional Protein, Domain 2"/>
    <property type="match status" value="1"/>
</dbReference>
<dbReference type="PROSITE" id="PS51447">
    <property type="entry name" value="FDX_ACB"/>
    <property type="match status" value="1"/>
</dbReference>
<feature type="binding site" evidence="11">
    <location>
        <position position="356"/>
    </location>
    <ligand>
        <name>Mg(2+)</name>
        <dbReference type="ChEBI" id="CHEBI:18420"/>
        <note>shared with alpha subunit</note>
    </ligand>
</feature>
<evidence type="ECO:0000256" key="10">
    <source>
        <dbReference type="ARBA" id="ARBA00049255"/>
    </source>
</evidence>
<dbReference type="FunFam" id="3.30.56.10:FF:000001">
    <property type="entry name" value="Phenylalanine--tRNA ligase beta subunit"/>
    <property type="match status" value="1"/>
</dbReference>
<gene>
    <name evidence="11" type="primary">pheT</name>
    <name evidence="14" type="ORF">US31_C0007G0044</name>
</gene>
<keyword evidence="8 11" id="KW-0648">Protein biosynthesis</keyword>
<evidence type="ECO:0000256" key="3">
    <source>
        <dbReference type="ARBA" id="ARBA00022598"/>
    </source>
</evidence>
<dbReference type="SUPFAM" id="SSF54991">
    <property type="entry name" value="Anticodon-binding domain of PheRS"/>
    <property type="match status" value="1"/>
</dbReference>
<proteinExistence type="inferred from homology"/>
<dbReference type="InterPro" id="IPR036690">
    <property type="entry name" value="Fdx_antiC-bd_sf"/>
</dbReference>
<dbReference type="Pfam" id="PF03147">
    <property type="entry name" value="FDX-ACB"/>
    <property type="match status" value="1"/>
</dbReference>
<dbReference type="SUPFAM" id="SSF55681">
    <property type="entry name" value="Class II aaRS and biotin synthetases"/>
    <property type="match status" value="1"/>
</dbReference>
<evidence type="ECO:0000256" key="4">
    <source>
        <dbReference type="ARBA" id="ARBA00022723"/>
    </source>
</evidence>
<dbReference type="Gene3D" id="3.50.40.10">
    <property type="entry name" value="Phenylalanyl-trna Synthetase, Chain B, domain 3"/>
    <property type="match status" value="1"/>
</dbReference>
<dbReference type="InterPro" id="IPR045864">
    <property type="entry name" value="aa-tRNA-synth_II/BPL/LPL"/>
</dbReference>
<feature type="binding site" evidence="11">
    <location>
        <position position="355"/>
    </location>
    <ligand>
        <name>Mg(2+)</name>
        <dbReference type="ChEBI" id="CHEBI:18420"/>
        <note>shared with alpha subunit</note>
    </ligand>
</feature>
<dbReference type="Gene3D" id="3.30.70.380">
    <property type="entry name" value="Ferrodoxin-fold anticodon-binding domain"/>
    <property type="match status" value="1"/>
</dbReference>
<dbReference type="Proteomes" id="UP000034508">
    <property type="component" value="Unassembled WGS sequence"/>
</dbReference>
<comment type="cofactor">
    <cofactor evidence="11">
        <name>Mg(2+)</name>
        <dbReference type="ChEBI" id="CHEBI:18420"/>
    </cofactor>
    <text evidence="11">Binds 2 magnesium ions per tetramer.</text>
</comment>
<name>A0A0G0FGM5_9BACT</name>
<dbReference type="SMART" id="SM00873">
    <property type="entry name" value="B3_4"/>
    <property type="match status" value="1"/>
</dbReference>
<evidence type="ECO:0000256" key="8">
    <source>
        <dbReference type="ARBA" id="ARBA00022917"/>
    </source>
</evidence>
<organism evidence="14 15">
    <name type="scientific">Berkelbacteria bacterium GW2011_GWA1_36_9</name>
    <dbReference type="NCBI Taxonomy" id="1618331"/>
    <lineage>
        <taxon>Bacteria</taxon>
        <taxon>Candidatus Berkelbacteria</taxon>
    </lineage>
</organism>
<dbReference type="Pfam" id="PF03484">
    <property type="entry name" value="B5"/>
    <property type="match status" value="1"/>
</dbReference>
<dbReference type="Pfam" id="PF17759">
    <property type="entry name" value="tRNA_synthFbeta"/>
    <property type="match status" value="1"/>
</dbReference>
<keyword evidence="7 11" id="KW-0460">Magnesium</keyword>
<dbReference type="EMBL" id="LBSM01000007">
    <property type="protein sequence ID" value="KKQ18238.1"/>
    <property type="molecule type" value="Genomic_DNA"/>
</dbReference>
<dbReference type="InterPro" id="IPR045060">
    <property type="entry name" value="Phe-tRNA-ligase_IIc_bsu"/>
</dbReference>
<keyword evidence="11" id="KW-0963">Cytoplasm</keyword>
<evidence type="ECO:0000259" key="13">
    <source>
        <dbReference type="PROSITE" id="PS51483"/>
    </source>
</evidence>
<accession>A0A0G0FGM5</accession>
<dbReference type="PANTHER" id="PTHR10947">
    <property type="entry name" value="PHENYLALANYL-TRNA SYNTHETASE BETA CHAIN AND LEUCINE-RICH REPEAT-CONTAINING PROTEIN 47"/>
    <property type="match status" value="1"/>
</dbReference>
<dbReference type="SMART" id="SM00874">
    <property type="entry name" value="B5"/>
    <property type="match status" value="1"/>
</dbReference>
<dbReference type="GO" id="GO:0005524">
    <property type="term" value="F:ATP binding"/>
    <property type="evidence" value="ECO:0007669"/>
    <property type="project" value="UniProtKB-UniRule"/>
</dbReference>
<dbReference type="InterPro" id="IPR020825">
    <property type="entry name" value="Phe-tRNA_synthase-like_B3/B4"/>
</dbReference>
<comment type="subunit">
    <text evidence="2 11">Tetramer of two alpha and two beta subunits.</text>
</comment>
<feature type="domain" description="B5" evidence="13">
    <location>
        <begin position="292"/>
        <end position="368"/>
    </location>
</feature>
<dbReference type="InterPro" id="IPR005121">
    <property type="entry name" value="Fdx_antiC-bd"/>
</dbReference>
<dbReference type="HAMAP" id="MF_00283">
    <property type="entry name" value="Phe_tRNA_synth_beta1"/>
    <property type="match status" value="1"/>
</dbReference>
<feature type="binding site" evidence="11">
    <location>
        <position position="346"/>
    </location>
    <ligand>
        <name>Mg(2+)</name>
        <dbReference type="ChEBI" id="CHEBI:18420"/>
        <note>shared with alpha subunit</note>
    </ligand>
</feature>
<feature type="binding site" evidence="11">
    <location>
        <position position="352"/>
    </location>
    <ligand>
        <name>Mg(2+)</name>
        <dbReference type="ChEBI" id="CHEBI:18420"/>
        <note>shared with alpha subunit</note>
    </ligand>
</feature>
<dbReference type="InterPro" id="IPR041616">
    <property type="entry name" value="PheRS_beta_core"/>
</dbReference>
<dbReference type="InterPro" id="IPR005146">
    <property type="entry name" value="B3/B4_tRNA-bd"/>
</dbReference>
<evidence type="ECO:0000256" key="2">
    <source>
        <dbReference type="ARBA" id="ARBA00011209"/>
    </source>
</evidence>
<dbReference type="SUPFAM" id="SSF46955">
    <property type="entry name" value="Putative DNA-binding domain"/>
    <property type="match status" value="2"/>
</dbReference>
<keyword evidence="9 11" id="KW-0030">Aminoacyl-tRNA synthetase</keyword>
<dbReference type="InterPro" id="IPR004532">
    <property type="entry name" value="Phe-tRNA-ligase_IIc_bsu_bact"/>
</dbReference>
<feature type="domain" description="FDX-ACB" evidence="12">
    <location>
        <begin position="547"/>
        <end position="639"/>
    </location>
</feature>
<dbReference type="Pfam" id="PF03483">
    <property type="entry name" value="B3_4"/>
    <property type="match status" value="1"/>
</dbReference>
<reference evidence="14 15" key="1">
    <citation type="journal article" date="2015" name="Nature">
        <title>rRNA introns, odd ribosomes, and small enigmatic genomes across a large radiation of phyla.</title>
        <authorList>
            <person name="Brown C.T."/>
            <person name="Hug L.A."/>
            <person name="Thomas B.C."/>
            <person name="Sharon I."/>
            <person name="Castelle C.J."/>
            <person name="Singh A."/>
            <person name="Wilkins M.J."/>
            <person name="Williams K.H."/>
            <person name="Banfield J.F."/>
        </authorList>
    </citation>
    <scope>NUCLEOTIDE SEQUENCE [LARGE SCALE GENOMIC DNA]</scope>
</reference>
<dbReference type="SMART" id="SM00896">
    <property type="entry name" value="FDX-ACB"/>
    <property type="match status" value="1"/>
</dbReference>
<dbReference type="GO" id="GO:0000287">
    <property type="term" value="F:magnesium ion binding"/>
    <property type="evidence" value="ECO:0007669"/>
    <property type="project" value="UniProtKB-UniRule"/>
</dbReference>
<dbReference type="GO" id="GO:0004826">
    <property type="term" value="F:phenylalanine-tRNA ligase activity"/>
    <property type="evidence" value="ECO:0007669"/>
    <property type="project" value="UniProtKB-UniRule"/>
</dbReference>
<keyword evidence="4 11" id="KW-0479">Metal-binding</keyword>
<evidence type="ECO:0000256" key="7">
    <source>
        <dbReference type="ARBA" id="ARBA00022842"/>
    </source>
</evidence>
<dbReference type="InterPro" id="IPR005147">
    <property type="entry name" value="tRNA_synthase_B5-dom"/>
</dbReference>
<evidence type="ECO:0000313" key="14">
    <source>
        <dbReference type="EMBL" id="KKQ18238.1"/>
    </source>
</evidence>
<dbReference type="GO" id="GO:0003723">
    <property type="term" value="F:RNA binding"/>
    <property type="evidence" value="ECO:0007669"/>
    <property type="project" value="InterPro"/>
</dbReference>
<evidence type="ECO:0000256" key="6">
    <source>
        <dbReference type="ARBA" id="ARBA00022840"/>
    </source>
</evidence>
<keyword evidence="3 11" id="KW-0436">Ligase</keyword>
<protein>
    <recommendedName>
        <fullName evidence="11">Phenylalanine--tRNA ligase beta subunit</fullName>
        <ecNumber evidence="11">6.1.1.20</ecNumber>
    </recommendedName>
    <alternativeName>
        <fullName evidence="11">Phenylalanyl-tRNA synthetase beta subunit</fullName>
        <shortName evidence="11">PheRS</shortName>
    </alternativeName>
</protein>
<comment type="subcellular location">
    <subcellularLocation>
        <location evidence="11">Cytoplasm</location>
    </subcellularLocation>
</comment>